<evidence type="ECO:0000256" key="2">
    <source>
        <dbReference type="ARBA" id="ARBA00023002"/>
    </source>
</evidence>
<dbReference type="Proteomes" id="UP000015102">
    <property type="component" value="Unassembled WGS sequence"/>
</dbReference>
<sequence>MERWRNKVAVVTGASSGIGAASALDLVRAGMIVAALGRREYKLEELKTKLPVELRSKLHAIKCDVTDESQVINTFKWVEDNLGPVHVLVNSAGICSPMDLTGKDCSERIRKNFDTDVVGAVFCVRETFHQMKRYNIDGHIVLINSIAAHYVPICPFGSVNIYSAVKYATRALNETYRQEFSNSGTNIKITRNTRAMERWRNKVAIVTGACNGLGATCSIDLVKAGMIVAALGQQEQSMTELDLKLPEELKDRIHIMKCDVSNEQEVIKSFKWVSENLGPVHVLLCFAVTMNPMDLTGKYCTPKIKEIVDVNVNGIVYCVREGFNQMKEHEIDGHVVLLNSVAGHFIPKSSPLGSFNIVPATKFATTALTETYRQEFSNAGTNISPGVVDAGILPMRFKDMFDVSALKAPDISSASVYRELPLKQNVVDERWKNKVAVVTGACNSMGADCSIALVKAGMIVVAFGSYAQLINELQCNLPEELKTRFHTRKCDVSKEEEVIESFKWVSENIGNVHVLVNFAIAVEQIDLTGKDCTPQLKSCFEVNVNGTVFCIREAFSQMKENNIDGHIFILNSICGRHIPQMTMGSLNIFPATKYASTALTETYRQEFSNAGTNIKITSISPGAVDTNIGYKKCKDIIDIARLKPEDLSSAVVYCVSTPPHVHIQEIIIKPLHEMFYHFKSYHKILRYLSKTRSISVSLVGTIALKAMSSMERWKNKVAVVTGTCNSIGADCSIALVKAGMIVTAFGVHEKLLNELKFKLPEELRGRIYTRKCDVSKEEDVIESFKWVSENLGPVHVLVNFATSISQDELVGKYCSPELKNCFEVNVIGVVYCTREAFAQMKENKIDGHIIILNSICGHYIPKVSMGSMNIFPAAKYANTAMAETYRQEFSNAGTNVKVTSISPGAVNADIGYNCYRDIIDIARLNPEDLSSAVVYCISTPPHVQIHEMTIKSLHERFYGSLWKILEETHRIMTSMERWWNKVAVVTGASSGIGAACAIDLVKGGMIVAGIARRKDRLEDLKEKLPDELKGRIHSYKCDVSKEADVIQTFQLIKENLGTVHVLVNSAGMASSIELTGMYCTDEIRENINLGIMGAAFCIREAFNQMKEANVKGHIVLMNSTFGRRNSPFPLGSLNIYPAVKSALIAMSETYIMEFSSAGTDIKMTTISPGAVNSNIIPVSFKDLIEIPMLRPEDVSSAIIYCISTPPNVQIKELTIKPLHERWKNKVALITGASSGIGAACAIDLVNRGMIVVAVARRKHKLEELKDKLSEGLKSRIFPMKCDVTIESEVVNCFKWVLQNVGVVNVLVNSAGIANAIDLVGKYCTNDLKNMVDVGIVGTTFCVREAFKQMKEHSVDGHVILMNSIIGHSIPPFPLCSMNMYPGVKYATTAMAETYRQEFSNAGTNIKVTSISPGEVNSGIWPPTLKDLVDITMLQSDDISNAILYCLSTPQTF</sequence>
<dbReference type="InterPro" id="IPR002347">
    <property type="entry name" value="SDR_fam"/>
</dbReference>
<dbReference type="STRING" id="36166.T1GH45"/>
<comment type="similarity">
    <text evidence="1">Belongs to the short-chain dehydrogenases/reductases (SDR) family.</text>
</comment>
<dbReference type="EnsemblMetazoa" id="MESCA002730-RA">
    <property type="protein sequence ID" value="MESCA002730-PA"/>
    <property type="gene ID" value="MESCA002730"/>
</dbReference>
<evidence type="ECO:0008006" key="5">
    <source>
        <dbReference type="Google" id="ProtNLM"/>
    </source>
</evidence>
<evidence type="ECO:0000256" key="1">
    <source>
        <dbReference type="ARBA" id="ARBA00006484"/>
    </source>
</evidence>
<dbReference type="Pfam" id="PF00106">
    <property type="entry name" value="adh_short"/>
    <property type="match status" value="6"/>
</dbReference>
<evidence type="ECO:0000313" key="4">
    <source>
        <dbReference type="Proteomes" id="UP000015102"/>
    </source>
</evidence>
<dbReference type="FunFam" id="3.40.50.720:FF:000047">
    <property type="entry name" value="NADP-dependent L-serine/L-allo-threonine dehydrogenase"/>
    <property type="match status" value="4"/>
</dbReference>
<evidence type="ECO:0000313" key="3">
    <source>
        <dbReference type="EnsemblMetazoa" id="MESCA002730-PA"/>
    </source>
</evidence>
<dbReference type="SUPFAM" id="SSF51735">
    <property type="entry name" value="NAD(P)-binding Rossmann-fold domains"/>
    <property type="match status" value="6"/>
</dbReference>
<dbReference type="PANTHER" id="PTHR43115:SF4">
    <property type="entry name" value="DEHYDROGENASE_REDUCTASE SDR FAMILY MEMBER 11"/>
    <property type="match status" value="1"/>
</dbReference>
<dbReference type="InterPro" id="IPR036291">
    <property type="entry name" value="NAD(P)-bd_dom_sf"/>
</dbReference>
<dbReference type="PRINTS" id="PR00081">
    <property type="entry name" value="GDHRDH"/>
</dbReference>
<dbReference type="EMBL" id="CAQQ02147844">
    <property type="status" value="NOT_ANNOTATED_CDS"/>
    <property type="molecule type" value="Genomic_DNA"/>
</dbReference>
<keyword evidence="2" id="KW-0560">Oxidoreductase</keyword>
<accession>T1GH45</accession>
<dbReference type="HOGENOM" id="CLU_251238_0_0_1"/>
<reference evidence="4" key="1">
    <citation type="submission" date="2013-02" db="EMBL/GenBank/DDBJ databases">
        <authorList>
            <person name="Hughes D."/>
        </authorList>
    </citation>
    <scope>NUCLEOTIDE SEQUENCE</scope>
    <source>
        <strain>Durham</strain>
        <strain evidence="4">NC isolate 2 -- Noor lab</strain>
    </source>
</reference>
<protein>
    <recommendedName>
        <fullName evidence="5">Dehydrogenase</fullName>
    </recommendedName>
</protein>
<reference evidence="3" key="2">
    <citation type="submission" date="2015-06" db="UniProtKB">
        <authorList>
            <consortium name="EnsemblMetazoa"/>
        </authorList>
    </citation>
    <scope>IDENTIFICATION</scope>
</reference>
<dbReference type="Gene3D" id="3.40.50.720">
    <property type="entry name" value="NAD(P)-binding Rossmann-like Domain"/>
    <property type="match status" value="6"/>
</dbReference>
<dbReference type="PANTHER" id="PTHR43115">
    <property type="entry name" value="DEHYDROGENASE/REDUCTASE SDR FAMILY MEMBER 11"/>
    <property type="match status" value="1"/>
</dbReference>
<proteinExistence type="inferred from homology"/>
<name>T1GH45_MEGSC</name>
<keyword evidence="4" id="KW-1185">Reference proteome</keyword>
<organism evidence="3 4">
    <name type="scientific">Megaselia scalaris</name>
    <name type="common">Humpbacked fly</name>
    <name type="synonym">Phora scalaris</name>
    <dbReference type="NCBI Taxonomy" id="36166"/>
    <lineage>
        <taxon>Eukaryota</taxon>
        <taxon>Metazoa</taxon>
        <taxon>Ecdysozoa</taxon>
        <taxon>Arthropoda</taxon>
        <taxon>Hexapoda</taxon>
        <taxon>Insecta</taxon>
        <taxon>Pterygota</taxon>
        <taxon>Neoptera</taxon>
        <taxon>Endopterygota</taxon>
        <taxon>Diptera</taxon>
        <taxon>Brachycera</taxon>
        <taxon>Muscomorpha</taxon>
        <taxon>Platypezoidea</taxon>
        <taxon>Phoridae</taxon>
        <taxon>Megaseliini</taxon>
        <taxon>Megaselia</taxon>
    </lineage>
</organism>
<dbReference type="GO" id="GO:0016616">
    <property type="term" value="F:oxidoreductase activity, acting on the CH-OH group of donors, NAD or NADP as acceptor"/>
    <property type="evidence" value="ECO:0007669"/>
    <property type="project" value="UniProtKB-ARBA"/>
</dbReference>
<dbReference type="EMBL" id="CAQQ02147843">
    <property type="status" value="NOT_ANNOTATED_CDS"/>
    <property type="molecule type" value="Genomic_DNA"/>
</dbReference>